<keyword evidence="1" id="KW-0472">Membrane</keyword>
<name>A0ABS9ANS1_9GAMM</name>
<feature type="transmembrane region" description="Helical" evidence="1">
    <location>
        <begin position="35"/>
        <end position="54"/>
    </location>
</feature>
<keyword evidence="1" id="KW-1133">Transmembrane helix</keyword>
<feature type="transmembrane region" description="Helical" evidence="1">
    <location>
        <begin position="138"/>
        <end position="159"/>
    </location>
</feature>
<evidence type="ECO:0000313" key="3">
    <source>
        <dbReference type="Proteomes" id="UP001320272"/>
    </source>
</evidence>
<protein>
    <submittedName>
        <fullName evidence="2">Uncharacterized protein</fullName>
    </submittedName>
</protein>
<keyword evidence="3" id="KW-1185">Reference proteome</keyword>
<dbReference type="RefSeq" id="WP_234252902.1">
    <property type="nucleotide sequence ID" value="NZ_JABFTV010000002.1"/>
</dbReference>
<dbReference type="EMBL" id="JABFTV010000002">
    <property type="protein sequence ID" value="MCE8023286.1"/>
    <property type="molecule type" value="Genomic_DNA"/>
</dbReference>
<dbReference type="Proteomes" id="UP001320272">
    <property type="component" value="Unassembled WGS sequence"/>
</dbReference>
<accession>A0ABS9ANS1</accession>
<comment type="caution">
    <text evidence="2">The sequence shown here is derived from an EMBL/GenBank/DDBJ whole genome shotgun (WGS) entry which is preliminary data.</text>
</comment>
<gene>
    <name evidence="2" type="ORF">HOP59_03995</name>
</gene>
<organism evidence="2 3">
    <name type="scientific">Billgrantia aerodenitrificans</name>
    <dbReference type="NCBI Taxonomy" id="2733483"/>
    <lineage>
        <taxon>Bacteria</taxon>
        <taxon>Pseudomonadati</taxon>
        <taxon>Pseudomonadota</taxon>
        <taxon>Gammaproteobacteria</taxon>
        <taxon>Oceanospirillales</taxon>
        <taxon>Halomonadaceae</taxon>
        <taxon>Billgrantia</taxon>
    </lineage>
</organism>
<evidence type="ECO:0000256" key="1">
    <source>
        <dbReference type="SAM" id="Phobius"/>
    </source>
</evidence>
<keyword evidence="1" id="KW-0812">Transmembrane</keyword>
<feature type="transmembrane region" description="Helical" evidence="1">
    <location>
        <begin position="66"/>
        <end position="84"/>
    </location>
</feature>
<sequence length="162" mass="18269">MGEEKGNDELQIKVWEKTVDVQMHFNDLCLKVRSLAVSILGVLLGASAISYRFGGIVTVNDLEFHIAAVFIALSMMIWAAFYSMDRYWYHELLKGAVRHGREVEKALSKSSLIISLSDSIRDASHNSLNKNAASKLNWFYMSILLVQFAMFLVVFFGSLKIA</sequence>
<proteinExistence type="predicted"/>
<reference evidence="2 3" key="1">
    <citation type="journal article" date="2021" name="Front. Microbiol.">
        <title>Aerobic Denitrification and Heterotrophic Sulfur Oxidation in the Genus Halomonas Revealed by Six Novel Species Characterizations and Genome-Based Analysis.</title>
        <authorList>
            <person name="Wang L."/>
            <person name="Shao Z."/>
        </authorList>
    </citation>
    <scope>NUCLEOTIDE SEQUENCE [LARGE SCALE GENOMIC DNA]</scope>
    <source>
        <strain evidence="2 3">MCCC 1A11058</strain>
    </source>
</reference>
<evidence type="ECO:0000313" key="2">
    <source>
        <dbReference type="EMBL" id="MCE8023286.1"/>
    </source>
</evidence>